<dbReference type="EMBL" id="WHZY01000017">
    <property type="protein sequence ID" value="NEG79157.1"/>
    <property type="molecule type" value="Genomic_DNA"/>
</dbReference>
<accession>A0A7K3TJ59</accession>
<proteinExistence type="predicted"/>
<dbReference type="AlphaFoldDB" id="A0A7K3TJ59"/>
<dbReference type="Proteomes" id="UP000469763">
    <property type="component" value="Unassembled WGS sequence"/>
</dbReference>
<evidence type="ECO:0000313" key="2">
    <source>
        <dbReference type="Proteomes" id="UP000469763"/>
    </source>
</evidence>
<dbReference type="RefSeq" id="WP_152350930.1">
    <property type="nucleotide sequence ID" value="NZ_WBSN01000017.1"/>
</dbReference>
<evidence type="ECO:0000313" key="1">
    <source>
        <dbReference type="EMBL" id="NEG79157.1"/>
    </source>
</evidence>
<comment type="caution">
    <text evidence="1">The sequence shown here is derived from an EMBL/GenBank/DDBJ whole genome shotgun (WGS) entry which is preliminary data.</text>
</comment>
<organism evidence="1 2">
    <name type="scientific">Bifidobacterium avesanii</name>
    <dbReference type="NCBI Taxonomy" id="1798157"/>
    <lineage>
        <taxon>Bacteria</taxon>
        <taxon>Bacillati</taxon>
        <taxon>Actinomycetota</taxon>
        <taxon>Actinomycetes</taxon>
        <taxon>Bifidobacteriales</taxon>
        <taxon>Bifidobacteriaceae</taxon>
        <taxon>Bifidobacterium</taxon>
    </lineage>
</organism>
<reference evidence="1 2" key="1">
    <citation type="submission" date="2019-10" db="EMBL/GenBank/DDBJ databases">
        <title>Bifidobacterium from non-human primates.</title>
        <authorList>
            <person name="Modesto M."/>
        </authorList>
    </citation>
    <scope>NUCLEOTIDE SEQUENCE [LARGE SCALE GENOMIC DNA]</scope>
    <source>
        <strain evidence="1 2">TREC</strain>
    </source>
</reference>
<gene>
    <name evidence="1" type="ORF">GFD22_09285</name>
</gene>
<name>A0A7K3TJ59_9BIFI</name>
<keyword evidence="2" id="KW-1185">Reference proteome</keyword>
<protein>
    <submittedName>
        <fullName evidence="1">Uncharacterized protein</fullName>
    </submittedName>
</protein>
<sequence length="196" mass="22505">MEPKTARAAIEADETGVIAAAIEQRIARARGWETNSPAELVIEDLPDQPLSAEERICLARAITDSLGLPIMAEEKLPTKEDEQCVKRFLDGYAGVITMYLSRLHYFDTALFKPNQQNQPMEEWEFYARPSKRLLRRFISTMFLRPEALVYRRSGKDIWAAIARTLNASKTFREQYAGILRDPRTMLLMELADIPQR</sequence>